<name>A0A8H6YP81_9AGAR</name>
<keyword evidence="2" id="KW-1185">Reference proteome</keyword>
<protein>
    <submittedName>
        <fullName evidence="1">Fruit-body specific protein a</fullName>
    </submittedName>
</protein>
<sequence>MSAQMKSLKLSDTNVRHTDLQTPTFPASNMRFSTLFSAFVVVATGASGVSAANFSTETIATAAALNPGNFYGAPIAPWNVGHNPGWYYGNGKAPIGIFSILDSVFCGLLDILPFFHCPKAPHNSPPYTRVFFDLDCGCEDGSYLTYGLVEIVEDCQAMCDSISGCIFFNTYHDVYAKGYPQYTCTLYKKVLTIGSASYCGGQRQPDGSINHIINSEGYYKKTPTA</sequence>
<reference evidence="1" key="1">
    <citation type="submission" date="2020-05" db="EMBL/GenBank/DDBJ databases">
        <title>Mycena genomes resolve the evolution of fungal bioluminescence.</title>
        <authorList>
            <person name="Tsai I.J."/>
        </authorList>
    </citation>
    <scope>NUCLEOTIDE SEQUENCE</scope>
    <source>
        <strain evidence="1">CCC161011</strain>
    </source>
</reference>
<evidence type="ECO:0000313" key="1">
    <source>
        <dbReference type="EMBL" id="KAF7362654.1"/>
    </source>
</evidence>
<evidence type="ECO:0000313" key="2">
    <source>
        <dbReference type="Proteomes" id="UP000620124"/>
    </source>
</evidence>
<dbReference type="OrthoDB" id="2835162at2759"/>
<proteinExistence type="predicted"/>
<organism evidence="1 2">
    <name type="scientific">Mycena venus</name>
    <dbReference type="NCBI Taxonomy" id="2733690"/>
    <lineage>
        <taxon>Eukaryota</taxon>
        <taxon>Fungi</taxon>
        <taxon>Dikarya</taxon>
        <taxon>Basidiomycota</taxon>
        <taxon>Agaricomycotina</taxon>
        <taxon>Agaricomycetes</taxon>
        <taxon>Agaricomycetidae</taxon>
        <taxon>Agaricales</taxon>
        <taxon>Marasmiineae</taxon>
        <taxon>Mycenaceae</taxon>
        <taxon>Mycena</taxon>
    </lineage>
</organism>
<accession>A0A8H6YP81</accession>
<dbReference type="AlphaFoldDB" id="A0A8H6YP81"/>
<gene>
    <name evidence="1" type="ORF">MVEN_00614500</name>
</gene>
<dbReference type="EMBL" id="JACAZI010000004">
    <property type="protein sequence ID" value="KAF7362654.1"/>
    <property type="molecule type" value="Genomic_DNA"/>
</dbReference>
<dbReference type="Proteomes" id="UP000620124">
    <property type="component" value="Unassembled WGS sequence"/>
</dbReference>
<comment type="caution">
    <text evidence="1">The sequence shown here is derived from an EMBL/GenBank/DDBJ whole genome shotgun (WGS) entry which is preliminary data.</text>
</comment>